<dbReference type="OrthoDB" id="1681765at2759"/>
<evidence type="ECO:0000313" key="1">
    <source>
        <dbReference type="EMBL" id="KAE9394615.1"/>
    </source>
</evidence>
<accession>A0A6A4HBY1</accession>
<keyword evidence="2" id="KW-1185">Reference proteome</keyword>
<dbReference type="AlphaFoldDB" id="A0A6A4HBY1"/>
<dbReference type="EMBL" id="ML769546">
    <property type="protein sequence ID" value="KAE9394615.1"/>
    <property type="molecule type" value="Genomic_DNA"/>
</dbReference>
<name>A0A6A4HBY1_9AGAR</name>
<gene>
    <name evidence="1" type="ORF">BT96DRAFT_750754</name>
</gene>
<feature type="non-terminal residue" evidence="1">
    <location>
        <position position="1"/>
    </location>
</feature>
<evidence type="ECO:0000313" key="2">
    <source>
        <dbReference type="Proteomes" id="UP000799118"/>
    </source>
</evidence>
<organism evidence="1 2">
    <name type="scientific">Gymnopus androsaceus JB14</name>
    <dbReference type="NCBI Taxonomy" id="1447944"/>
    <lineage>
        <taxon>Eukaryota</taxon>
        <taxon>Fungi</taxon>
        <taxon>Dikarya</taxon>
        <taxon>Basidiomycota</taxon>
        <taxon>Agaricomycotina</taxon>
        <taxon>Agaricomycetes</taxon>
        <taxon>Agaricomycetidae</taxon>
        <taxon>Agaricales</taxon>
        <taxon>Marasmiineae</taxon>
        <taxon>Omphalotaceae</taxon>
        <taxon>Gymnopus</taxon>
    </lineage>
</organism>
<protein>
    <recommendedName>
        <fullName evidence="3">DDE Tnp4 domain-containing protein</fullName>
    </recommendedName>
</protein>
<feature type="non-terminal residue" evidence="1">
    <location>
        <position position="54"/>
    </location>
</feature>
<proteinExistence type="predicted"/>
<evidence type="ECO:0008006" key="3">
    <source>
        <dbReference type="Google" id="ProtNLM"/>
    </source>
</evidence>
<dbReference type="Proteomes" id="UP000799118">
    <property type="component" value="Unassembled WGS sequence"/>
</dbReference>
<sequence length="54" mass="6328">RYFNEVLDALVGHFYAKWVPLPHNEVPPEILHNPKFFPYFCDCLGEIDGSHFHA</sequence>
<reference evidence="1" key="1">
    <citation type="journal article" date="2019" name="Environ. Microbiol.">
        <title>Fungal ecological strategies reflected in gene transcription - a case study of two litter decomposers.</title>
        <authorList>
            <person name="Barbi F."/>
            <person name="Kohler A."/>
            <person name="Barry K."/>
            <person name="Baskaran P."/>
            <person name="Daum C."/>
            <person name="Fauchery L."/>
            <person name="Ihrmark K."/>
            <person name="Kuo A."/>
            <person name="LaButti K."/>
            <person name="Lipzen A."/>
            <person name="Morin E."/>
            <person name="Grigoriev I.V."/>
            <person name="Henrissat B."/>
            <person name="Lindahl B."/>
            <person name="Martin F."/>
        </authorList>
    </citation>
    <scope>NUCLEOTIDE SEQUENCE</scope>
    <source>
        <strain evidence="1">JB14</strain>
    </source>
</reference>